<proteinExistence type="predicted"/>
<dbReference type="Pfam" id="PF05437">
    <property type="entry name" value="AzlD"/>
    <property type="match status" value="1"/>
</dbReference>
<name>A0AA46AGJ3_9BACL</name>
<keyword evidence="1" id="KW-1133">Transmembrane helix</keyword>
<gene>
    <name evidence="2" type="ORF">SAMN06265361_106199</name>
</gene>
<dbReference type="AlphaFoldDB" id="A0AA46AGJ3"/>
<organism evidence="2 3">
    <name type="scientific">Laceyella tengchongensis</name>
    <dbReference type="NCBI Taxonomy" id="574699"/>
    <lineage>
        <taxon>Bacteria</taxon>
        <taxon>Bacillati</taxon>
        <taxon>Bacillota</taxon>
        <taxon>Bacilli</taxon>
        <taxon>Bacillales</taxon>
        <taxon>Thermoactinomycetaceae</taxon>
        <taxon>Laceyella</taxon>
    </lineage>
</organism>
<dbReference type="EMBL" id="FXTU01000006">
    <property type="protein sequence ID" value="SMP29649.1"/>
    <property type="molecule type" value="Genomic_DNA"/>
</dbReference>
<evidence type="ECO:0000313" key="3">
    <source>
        <dbReference type="Proteomes" id="UP001157946"/>
    </source>
</evidence>
<feature type="transmembrane region" description="Helical" evidence="1">
    <location>
        <begin position="6"/>
        <end position="25"/>
    </location>
</feature>
<evidence type="ECO:0000313" key="2">
    <source>
        <dbReference type="EMBL" id="SMP29649.1"/>
    </source>
</evidence>
<protein>
    <submittedName>
        <fullName evidence="2">Branched-chain amino acid transport protein</fullName>
    </submittedName>
</protein>
<feature type="transmembrane region" description="Helical" evidence="1">
    <location>
        <begin position="37"/>
        <end position="57"/>
    </location>
</feature>
<dbReference type="Proteomes" id="UP001157946">
    <property type="component" value="Unassembled WGS sequence"/>
</dbReference>
<sequence length="99" mass="10684">MSAWWIILGMSLVTMVPRLLPAWVMDRMVIPGFVDRLLKNIPYAALGALIFPGVLLIDKNPVIGLIGGGVAVVLAYFRMHTMLVIIGAIAAVIVAKMVV</sequence>
<dbReference type="InterPro" id="IPR008407">
    <property type="entry name" value="Brnchd-chn_aa_trnsp_AzlD"/>
</dbReference>
<feature type="transmembrane region" description="Helical" evidence="1">
    <location>
        <begin position="63"/>
        <end position="95"/>
    </location>
</feature>
<keyword evidence="1" id="KW-0812">Transmembrane</keyword>
<accession>A0AA46AGJ3</accession>
<reference evidence="2" key="1">
    <citation type="submission" date="2017-05" db="EMBL/GenBank/DDBJ databases">
        <authorList>
            <person name="Varghese N."/>
            <person name="Submissions S."/>
        </authorList>
    </citation>
    <scope>NUCLEOTIDE SEQUENCE</scope>
    <source>
        <strain evidence="2">DSM 45262</strain>
    </source>
</reference>
<keyword evidence="3" id="KW-1185">Reference proteome</keyword>
<evidence type="ECO:0000256" key="1">
    <source>
        <dbReference type="SAM" id="Phobius"/>
    </source>
</evidence>
<comment type="caution">
    <text evidence="2">The sequence shown here is derived from an EMBL/GenBank/DDBJ whole genome shotgun (WGS) entry which is preliminary data.</text>
</comment>
<dbReference type="RefSeq" id="WP_083464793.1">
    <property type="nucleotide sequence ID" value="NZ_FXTU01000006.1"/>
</dbReference>
<keyword evidence="1" id="KW-0472">Membrane</keyword>